<dbReference type="InterPro" id="IPR014043">
    <property type="entry name" value="Acyl_transferase_dom"/>
</dbReference>
<sequence length="346" mass="37569">MSTAGIERGHCALLFPGQGSQYVGMGKDLYNTFPKSAKLAFDEADEAFNNGLLKLIFDGQQDKLKLTENAQPAILATSIAILRVLEDEFGFDVAKACTYTLGHSLGEYTALVATKSLTLHDAIKLVRLRGEAMTRSVADKGVSTSMSALVVRGDHLVQLEDAMDEIRASLPEGELVELANINSSFQVVISGTSKGVDHASRVLQSKKFAARAVDVPVSAPFHTSMMKEAADVMAEAFKNVQFREPVVDIVSNVTAKPYDNVSEIPLLLVQQTTATVEWQRSIKYCKDHDISDFLCFGPGKVLANLLKKEYPLDHIRSITSADDIKSQATDFRTIIAAASGTEPVRG</sequence>
<dbReference type="InterPro" id="IPR016035">
    <property type="entry name" value="Acyl_Trfase/lysoPLipase"/>
</dbReference>
<organism evidence="7 8">
    <name type="scientific">Jimgerdemannia flammicorona</name>
    <dbReference type="NCBI Taxonomy" id="994334"/>
    <lineage>
        <taxon>Eukaryota</taxon>
        <taxon>Fungi</taxon>
        <taxon>Fungi incertae sedis</taxon>
        <taxon>Mucoromycota</taxon>
        <taxon>Mucoromycotina</taxon>
        <taxon>Endogonomycetes</taxon>
        <taxon>Endogonales</taxon>
        <taxon>Endogonaceae</taxon>
        <taxon>Jimgerdemannia</taxon>
    </lineage>
</organism>
<dbReference type="PANTHER" id="PTHR42681:SF1">
    <property type="entry name" value="MALONYL-COA-ACYL CARRIER PROTEIN TRANSACYLASE, MITOCHONDRIAL"/>
    <property type="match status" value="1"/>
</dbReference>
<dbReference type="SUPFAM" id="SSF55048">
    <property type="entry name" value="Probable ACP-binding domain of malonyl-CoA ACP transacylase"/>
    <property type="match status" value="1"/>
</dbReference>
<feature type="domain" description="Malonyl-CoA:ACP transacylase (MAT)" evidence="6">
    <location>
        <begin position="14"/>
        <end position="341"/>
    </location>
</feature>
<dbReference type="GO" id="GO:0005739">
    <property type="term" value="C:mitochondrion"/>
    <property type="evidence" value="ECO:0007669"/>
    <property type="project" value="TreeGrafter"/>
</dbReference>
<evidence type="ECO:0000256" key="1">
    <source>
        <dbReference type="ARBA" id="ARBA00008217"/>
    </source>
</evidence>
<comment type="catalytic activity">
    <reaction evidence="5">
        <text>holo-[ACP] + malonyl-CoA = malonyl-[ACP] + CoA</text>
        <dbReference type="Rhea" id="RHEA:41792"/>
        <dbReference type="Rhea" id="RHEA-COMP:9623"/>
        <dbReference type="Rhea" id="RHEA-COMP:9685"/>
        <dbReference type="ChEBI" id="CHEBI:57287"/>
        <dbReference type="ChEBI" id="CHEBI:57384"/>
        <dbReference type="ChEBI" id="CHEBI:64479"/>
        <dbReference type="ChEBI" id="CHEBI:78449"/>
        <dbReference type="EC" id="2.3.1.39"/>
    </reaction>
</comment>
<dbReference type="PIRSF" id="PIRSF000446">
    <property type="entry name" value="Mct"/>
    <property type="match status" value="1"/>
</dbReference>
<dbReference type="Proteomes" id="UP000274822">
    <property type="component" value="Unassembled WGS sequence"/>
</dbReference>
<comment type="similarity">
    <text evidence="1">Belongs to the FabD family.</text>
</comment>
<evidence type="ECO:0000256" key="5">
    <source>
        <dbReference type="ARBA" id="ARBA00048462"/>
    </source>
</evidence>
<dbReference type="SUPFAM" id="SSF52151">
    <property type="entry name" value="FabD/lysophospholipase-like"/>
    <property type="match status" value="1"/>
</dbReference>
<dbReference type="InterPro" id="IPR024925">
    <property type="entry name" value="Malonyl_CoA-ACP_transAc"/>
</dbReference>
<evidence type="ECO:0000313" key="7">
    <source>
        <dbReference type="EMBL" id="RUS31455.1"/>
    </source>
</evidence>
<dbReference type="EMBL" id="RBNJ01002930">
    <property type="protein sequence ID" value="RUS31455.1"/>
    <property type="molecule type" value="Genomic_DNA"/>
</dbReference>
<comment type="caution">
    <text evidence="7">The sequence shown here is derived from an EMBL/GenBank/DDBJ whole genome shotgun (WGS) entry which is preliminary data.</text>
</comment>
<dbReference type="InterPro" id="IPR016036">
    <property type="entry name" value="Malonyl_transacylase_ACP-bd"/>
</dbReference>
<protein>
    <recommendedName>
        <fullName evidence="2">[acyl-carrier-protein] S-malonyltransferase</fullName>
        <ecNumber evidence="2">2.3.1.39</ecNumber>
    </recommendedName>
</protein>
<dbReference type="AlphaFoldDB" id="A0A433QNU8"/>
<dbReference type="EC" id="2.3.1.39" evidence="2"/>
<dbReference type="GO" id="GO:0004314">
    <property type="term" value="F:[acyl-carrier-protein] S-malonyltransferase activity"/>
    <property type="evidence" value="ECO:0007669"/>
    <property type="project" value="UniProtKB-EC"/>
</dbReference>
<reference evidence="7 8" key="1">
    <citation type="journal article" date="2018" name="New Phytol.">
        <title>Phylogenomics of Endogonaceae and evolution of mycorrhizas within Mucoromycota.</title>
        <authorList>
            <person name="Chang Y."/>
            <person name="Desiro A."/>
            <person name="Na H."/>
            <person name="Sandor L."/>
            <person name="Lipzen A."/>
            <person name="Clum A."/>
            <person name="Barry K."/>
            <person name="Grigoriev I.V."/>
            <person name="Martin F.M."/>
            <person name="Stajich J.E."/>
            <person name="Smith M.E."/>
            <person name="Bonito G."/>
            <person name="Spatafora J.W."/>
        </authorList>
    </citation>
    <scope>NUCLEOTIDE SEQUENCE [LARGE SCALE GENOMIC DNA]</scope>
    <source>
        <strain evidence="7 8">AD002</strain>
    </source>
</reference>
<dbReference type="SMART" id="SM00827">
    <property type="entry name" value="PKS_AT"/>
    <property type="match status" value="1"/>
</dbReference>
<dbReference type="InterPro" id="IPR001227">
    <property type="entry name" value="Ac_transferase_dom_sf"/>
</dbReference>
<dbReference type="Pfam" id="PF00698">
    <property type="entry name" value="Acyl_transf_1"/>
    <property type="match status" value="1"/>
</dbReference>
<keyword evidence="3" id="KW-0808">Transferase</keyword>
<keyword evidence="8" id="KW-1185">Reference proteome</keyword>
<dbReference type="Gene3D" id="3.30.70.250">
    <property type="entry name" value="Malonyl-CoA ACP transacylase, ACP-binding"/>
    <property type="match status" value="1"/>
</dbReference>
<keyword evidence="4" id="KW-0012">Acyltransferase</keyword>
<evidence type="ECO:0000256" key="4">
    <source>
        <dbReference type="ARBA" id="ARBA00023315"/>
    </source>
</evidence>
<dbReference type="GO" id="GO:0006633">
    <property type="term" value="P:fatty acid biosynthetic process"/>
    <property type="evidence" value="ECO:0007669"/>
    <property type="project" value="TreeGrafter"/>
</dbReference>
<dbReference type="Gene3D" id="3.40.366.10">
    <property type="entry name" value="Malonyl-Coenzyme A Acyl Carrier Protein, domain 2"/>
    <property type="match status" value="1"/>
</dbReference>
<accession>A0A433QNU8</accession>
<evidence type="ECO:0000313" key="8">
    <source>
        <dbReference type="Proteomes" id="UP000274822"/>
    </source>
</evidence>
<gene>
    <name evidence="7" type="ORF">BC938DRAFT_477764</name>
</gene>
<name>A0A433QNU8_9FUNG</name>
<evidence type="ECO:0000256" key="2">
    <source>
        <dbReference type="ARBA" id="ARBA00013258"/>
    </source>
</evidence>
<dbReference type="PANTHER" id="PTHR42681">
    <property type="entry name" value="MALONYL-COA-ACYL CARRIER PROTEIN TRANSACYLASE, MITOCHONDRIAL"/>
    <property type="match status" value="1"/>
</dbReference>
<dbReference type="InterPro" id="IPR050858">
    <property type="entry name" value="Mal-CoA-ACP_Trans/PKS_FabD"/>
</dbReference>
<evidence type="ECO:0000256" key="3">
    <source>
        <dbReference type="ARBA" id="ARBA00022679"/>
    </source>
</evidence>
<proteinExistence type="inferred from homology"/>
<evidence type="ECO:0000259" key="6">
    <source>
        <dbReference type="SMART" id="SM00827"/>
    </source>
</evidence>